<comment type="subcellular location">
    <subcellularLocation>
        <location evidence="1">Membrane</location>
        <topology evidence="1">Multi-pass membrane protein</topology>
    </subcellularLocation>
</comment>
<name>A0A0X8XCW0_HALHR</name>
<dbReference type="PANTHER" id="PTHR43773:SF1">
    <property type="entry name" value="MAGNESIUM TRANSPORTER MGTE"/>
    <property type="match status" value="1"/>
</dbReference>
<comment type="similarity">
    <text evidence="2">Belongs to the SLC41A transporter family.</text>
</comment>
<dbReference type="Pfam" id="PF00571">
    <property type="entry name" value="CBS"/>
    <property type="match status" value="2"/>
</dbReference>
<dbReference type="InterPro" id="IPR006669">
    <property type="entry name" value="MgtE_transporter"/>
</dbReference>
<evidence type="ECO:0000259" key="10">
    <source>
        <dbReference type="PROSITE" id="PS51371"/>
    </source>
</evidence>
<keyword evidence="4 9" id="KW-0812">Transmembrane</keyword>
<reference evidence="11" key="1">
    <citation type="submission" date="2016-02" db="EMBL/GenBank/DDBJ databases">
        <title>Halorhodospira halochloris DSM-1059 complete genome, version 2.</title>
        <authorList>
            <person name="Tsukatani Y."/>
        </authorList>
    </citation>
    <scope>NUCLEOTIDE SEQUENCE</scope>
    <source>
        <strain evidence="11">DSM 1059</strain>
    </source>
</reference>
<accession>A0A0X8XCW0</accession>
<feature type="transmembrane region" description="Helical" evidence="9">
    <location>
        <begin position="212"/>
        <end position="233"/>
    </location>
</feature>
<dbReference type="EMBL" id="AP017372">
    <property type="protein sequence ID" value="BAU58629.1"/>
    <property type="molecule type" value="Genomic_DNA"/>
</dbReference>
<feature type="transmembrane region" description="Helical" evidence="9">
    <location>
        <begin position="185"/>
        <end position="206"/>
    </location>
</feature>
<keyword evidence="7 9" id="KW-0472">Membrane</keyword>
<proteinExistence type="inferred from homology"/>
<feature type="transmembrane region" description="Helical" evidence="9">
    <location>
        <begin position="298"/>
        <end position="322"/>
    </location>
</feature>
<sequence>MTNNSMTEIHSVGIASAIDAHGITTHNPVHEVMHDDYLAVTSDKTAADIIEQVRNSSLDAQVTAVVCVIDSDNRYQGFVRLAEALRSDPQVSAKELATGADLYVYNDEDREQAARLLQRRDLPILPVLDEQHHLAGIIRFDDAMDVLEEEASEDVYKKAGVGSLTRAQEIVRSERLTQGSLKYPFGVRLAFLCVALAGGMAVGGVVEHFEGVLEALVALAIFVPVIMDMGGNVGTQSSTIFARGVALGHIRLERFFRYHILRELAVGVMLGAVLGLAGGLIAYFWQGLPNDMPMLGPVIGLSLFAAVVLACVLGFLLPWVLLKLGFDHAPGADPFITTIKDFSALLIYFSLAAWLLGIEA</sequence>
<organism evidence="11 12">
    <name type="scientific">Halorhodospira halochloris</name>
    <name type="common">Ectothiorhodospira halochloris</name>
    <dbReference type="NCBI Taxonomy" id="1052"/>
    <lineage>
        <taxon>Bacteria</taxon>
        <taxon>Pseudomonadati</taxon>
        <taxon>Pseudomonadota</taxon>
        <taxon>Gammaproteobacteria</taxon>
        <taxon>Chromatiales</taxon>
        <taxon>Ectothiorhodospiraceae</taxon>
        <taxon>Halorhodospira</taxon>
    </lineage>
</organism>
<feature type="domain" description="CBS" evidence="10">
    <location>
        <begin position="96"/>
        <end position="153"/>
    </location>
</feature>
<dbReference type="Proteomes" id="UP000218890">
    <property type="component" value="Chromosome"/>
</dbReference>
<dbReference type="InterPro" id="IPR036739">
    <property type="entry name" value="SLC41_membr_dom_sf"/>
</dbReference>
<evidence type="ECO:0000256" key="6">
    <source>
        <dbReference type="ARBA" id="ARBA00022989"/>
    </source>
</evidence>
<keyword evidence="8" id="KW-0129">CBS domain</keyword>
<evidence type="ECO:0000256" key="4">
    <source>
        <dbReference type="ARBA" id="ARBA00022692"/>
    </source>
</evidence>
<keyword evidence="5" id="KW-0460">Magnesium</keyword>
<dbReference type="GO" id="GO:0015095">
    <property type="term" value="F:magnesium ion transmembrane transporter activity"/>
    <property type="evidence" value="ECO:0007669"/>
    <property type="project" value="InterPro"/>
</dbReference>
<dbReference type="SUPFAM" id="SSF54631">
    <property type="entry name" value="CBS-domain pair"/>
    <property type="match status" value="1"/>
</dbReference>
<dbReference type="GO" id="GO:0016020">
    <property type="term" value="C:membrane"/>
    <property type="evidence" value="ECO:0007669"/>
    <property type="project" value="UniProtKB-SubCell"/>
</dbReference>
<evidence type="ECO:0000256" key="1">
    <source>
        <dbReference type="ARBA" id="ARBA00004141"/>
    </source>
</evidence>
<dbReference type="CDD" id="cd04606">
    <property type="entry name" value="CBS_pair_Mg_transporter"/>
    <property type="match status" value="1"/>
</dbReference>
<evidence type="ECO:0000256" key="8">
    <source>
        <dbReference type="PROSITE-ProRule" id="PRU00703"/>
    </source>
</evidence>
<evidence type="ECO:0000313" key="12">
    <source>
        <dbReference type="Proteomes" id="UP000218890"/>
    </source>
</evidence>
<evidence type="ECO:0000256" key="5">
    <source>
        <dbReference type="ARBA" id="ARBA00022842"/>
    </source>
</evidence>
<protein>
    <submittedName>
        <fullName evidence="11">Mg/Co/Ni transporter MgtE</fullName>
    </submittedName>
</protein>
<keyword evidence="3" id="KW-0813">Transport</keyword>
<evidence type="ECO:0000256" key="3">
    <source>
        <dbReference type="ARBA" id="ARBA00022448"/>
    </source>
</evidence>
<dbReference type="InterPro" id="IPR000644">
    <property type="entry name" value="CBS_dom"/>
</dbReference>
<evidence type="ECO:0000313" key="11">
    <source>
        <dbReference type="EMBL" id="BAU58629.1"/>
    </source>
</evidence>
<evidence type="ECO:0000256" key="2">
    <source>
        <dbReference type="ARBA" id="ARBA00009749"/>
    </source>
</evidence>
<dbReference type="RefSeq" id="WP_096409967.1">
    <property type="nucleotide sequence ID" value="NZ_AP017372.2"/>
</dbReference>
<dbReference type="AlphaFoldDB" id="A0A0X8XCW0"/>
<gene>
    <name evidence="11" type="ORF">HH1059_19360</name>
</gene>
<keyword evidence="6 9" id="KW-1133">Transmembrane helix</keyword>
<dbReference type="InterPro" id="IPR046342">
    <property type="entry name" value="CBS_dom_sf"/>
</dbReference>
<dbReference type="Gene3D" id="3.10.580.10">
    <property type="entry name" value="CBS-domain"/>
    <property type="match status" value="1"/>
</dbReference>
<dbReference type="Pfam" id="PF01769">
    <property type="entry name" value="MgtE"/>
    <property type="match status" value="1"/>
</dbReference>
<dbReference type="Gene3D" id="1.10.357.20">
    <property type="entry name" value="SLC41 divalent cation transporters, integral membrane domain"/>
    <property type="match status" value="1"/>
</dbReference>
<feature type="transmembrane region" description="Helical" evidence="9">
    <location>
        <begin position="264"/>
        <end position="286"/>
    </location>
</feature>
<dbReference type="PANTHER" id="PTHR43773">
    <property type="entry name" value="MAGNESIUM TRANSPORTER MGTE"/>
    <property type="match status" value="1"/>
</dbReference>
<feature type="transmembrane region" description="Helical" evidence="9">
    <location>
        <begin position="342"/>
        <end position="358"/>
    </location>
</feature>
<evidence type="ECO:0000256" key="7">
    <source>
        <dbReference type="ARBA" id="ARBA00023136"/>
    </source>
</evidence>
<dbReference type="PROSITE" id="PS51371">
    <property type="entry name" value="CBS"/>
    <property type="match status" value="1"/>
</dbReference>
<evidence type="ECO:0000256" key="9">
    <source>
        <dbReference type="SAM" id="Phobius"/>
    </source>
</evidence>
<dbReference type="SUPFAM" id="SSF161093">
    <property type="entry name" value="MgtE membrane domain-like"/>
    <property type="match status" value="1"/>
</dbReference>
<dbReference type="InterPro" id="IPR006667">
    <property type="entry name" value="SLC41_membr_dom"/>
</dbReference>
<dbReference type="KEGG" id="hhk:HH1059_19360"/>
<dbReference type="OrthoDB" id="9790355at2"/>
<keyword evidence="12" id="KW-1185">Reference proteome</keyword>